<proteinExistence type="predicted"/>
<keyword evidence="1" id="KW-0812">Transmembrane</keyword>
<organism evidence="2 3">
    <name type="scientific">Elliptochloris bilobata</name>
    <dbReference type="NCBI Taxonomy" id="381761"/>
    <lineage>
        <taxon>Eukaryota</taxon>
        <taxon>Viridiplantae</taxon>
        <taxon>Chlorophyta</taxon>
        <taxon>core chlorophytes</taxon>
        <taxon>Trebouxiophyceae</taxon>
        <taxon>Trebouxiophyceae incertae sedis</taxon>
        <taxon>Elliptochloris clade</taxon>
        <taxon>Elliptochloris</taxon>
    </lineage>
</organism>
<dbReference type="AlphaFoldDB" id="A0AAW1QZ61"/>
<dbReference type="EMBL" id="JALJOU010000062">
    <property type="protein sequence ID" value="KAK9826834.1"/>
    <property type="molecule type" value="Genomic_DNA"/>
</dbReference>
<sequence length="201" mass="21720">MEEKQLWVVIMQQNKRLAESRCSALLDEGKQKYNVGDKMGALKLFERCLNQAPSLEQRQAALFSATAVHASFGDIELAQITLRDGIGAGLDFDAALKDPDMVKFQGSPQVVIQLRKFAEAVRRIKAAVSPDASPGRAPPRPTGPRAVLSADVSDMLRTELSGIDPSVLGVIKRVAGLLVAGLLLGTVLFYVGLKLAFPDYT</sequence>
<comment type="caution">
    <text evidence="2">The sequence shown here is derived from an EMBL/GenBank/DDBJ whole genome shotgun (WGS) entry which is preliminary data.</text>
</comment>
<dbReference type="Proteomes" id="UP001445335">
    <property type="component" value="Unassembled WGS sequence"/>
</dbReference>
<name>A0AAW1QZ61_9CHLO</name>
<keyword evidence="1" id="KW-0472">Membrane</keyword>
<keyword evidence="1" id="KW-1133">Transmembrane helix</keyword>
<keyword evidence="3" id="KW-1185">Reference proteome</keyword>
<feature type="transmembrane region" description="Helical" evidence="1">
    <location>
        <begin position="174"/>
        <end position="193"/>
    </location>
</feature>
<gene>
    <name evidence="2" type="ORF">WJX81_005525</name>
</gene>
<reference evidence="2 3" key="1">
    <citation type="journal article" date="2024" name="Nat. Commun.">
        <title>Phylogenomics reveals the evolutionary origins of lichenization in chlorophyte algae.</title>
        <authorList>
            <person name="Puginier C."/>
            <person name="Libourel C."/>
            <person name="Otte J."/>
            <person name="Skaloud P."/>
            <person name="Haon M."/>
            <person name="Grisel S."/>
            <person name="Petersen M."/>
            <person name="Berrin J.G."/>
            <person name="Delaux P.M."/>
            <person name="Dal Grande F."/>
            <person name="Keller J."/>
        </authorList>
    </citation>
    <scope>NUCLEOTIDE SEQUENCE [LARGE SCALE GENOMIC DNA]</scope>
    <source>
        <strain evidence="2 3">SAG 245.80</strain>
    </source>
</reference>
<evidence type="ECO:0000313" key="3">
    <source>
        <dbReference type="Proteomes" id="UP001445335"/>
    </source>
</evidence>
<accession>A0AAW1QZ61</accession>
<evidence type="ECO:0000256" key="1">
    <source>
        <dbReference type="SAM" id="Phobius"/>
    </source>
</evidence>
<protein>
    <submittedName>
        <fullName evidence="2">Uncharacterized protein</fullName>
    </submittedName>
</protein>
<evidence type="ECO:0000313" key="2">
    <source>
        <dbReference type="EMBL" id="KAK9826834.1"/>
    </source>
</evidence>